<dbReference type="EMBL" id="JARAWJ010000015">
    <property type="protein sequence ID" value="MDX3039674.1"/>
    <property type="molecule type" value="Genomic_DNA"/>
</dbReference>
<dbReference type="Proteomes" id="UP001282474">
    <property type="component" value="Unassembled WGS sequence"/>
</dbReference>
<dbReference type="InterPro" id="IPR025334">
    <property type="entry name" value="DUF4240"/>
</dbReference>
<dbReference type="RefSeq" id="WP_093791541.1">
    <property type="nucleotide sequence ID" value="NZ_JABXWF010000014.1"/>
</dbReference>
<evidence type="ECO:0000259" key="1">
    <source>
        <dbReference type="Pfam" id="PF14024"/>
    </source>
</evidence>
<protein>
    <submittedName>
        <fullName evidence="2">DUF4240 domain-containing protein</fullName>
    </submittedName>
</protein>
<sequence>MDENTFWQFIDECRPEGPDPDAEGLAEALVGRLVGEPVSVVVGFAEQLAWALYRLDRKEFGDDLSGDGFLYTRAAVVAEGRDRYEAVLRDPARFVPYATQLVWAEPLLYVPDLAYERITGREWDRETRYSYETGSNAEGWGREGQEWSG</sequence>
<comment type="caution">
    <text evidence="2">The sequence shown here is derived from an EMBL/GenBank/DDBJ whole genome shotgun (WGS) entry which is preliminary data.</text>
</comment>
<organism evidence="2 3">
    <name type="scientific">Streptomyces caniscabiei</name>
    <dbReference type="NCBI Taxonomy" id="2746961"/>
    <lineage>
        <taxon>Bacteria</taxon>
        <taxon>Bacillati</taxon>
        <taxon>Actinomycetota</taxon>
        <taxon>Actinomycetes</taxon>
        <taxon>Kitasatosporales</taxon>
        <taxon>Streptomycetaceae</taxon>
        <taxon>Streptomyces</taxon>
    </lineage>
</organism>
<accession>A0ABU4MSA6</accession>
<dbReference type="Pfam" id="PF14024">
    <property type="entry name" value="DUF4240"/>
    <property type="match status" value="1"/>
</dbReference>
<keyword evidence="3" id="KW-1185">Reference proteome</keyword>
<name>A0ABU4MSA6_9ACTN</name>
<evidence type="ECO:0000313" key="2">
    <source>
        <dbReference type="EMBL" id="MDX3039674.1"/>
    </source>
</evidence>
<feature type="domain" description="DUF4240" evidence="1">
    <location>
        <begin position="1"/>
        <end position="117"/>
    </location>
</feature>
<reference evidence="2 3" key="1">
    <citation type="journal article" date="2023" name="Microb. Genom.">
        <title>Mesoterricola silvestris gen. nov., sp. nov., Mesoterricola sediminis sp. nov., Geothrix oryzae sp. nov., Geothrix edaphica sp. nov., Geothrix rubra sp. nov., and Geothrix limicola sp. nov., six novel members of Acidobacteriota isolated from soils.</title>
        <authorList>
            <person name="Weisberg A.J."/>
            <person name="Pearce E."/>
            <person name="Kramer C.G."/>
            <person name="Chang J.H."/>
            <person name="Clarke C.R."/>
        </authorList>
    </citation>
    <scope>NUCLEOTIDE SEQUENCE [LARGE SCALE GENOMIC DNA]</scope>
    <source>
        <strain evidence="2 3">NE20-4-1</strain>
    </source>
</reference>
<proteinExistence type="predicted"/>
<evidence type="ECO:0000313" key="3">
    <source>
        <dbReference type="Proteomes" id="UP001282474"/>
    </source>
</evidence>
<gene>
    <name evidence="2" type="ORF">PV383_21205</name>
</gene>